<evidence type="ECO:0000313" key="12">
    <source>
        <dbReference type="Proteomes" id="UP000683360"/>
    </source>
</evidence>
<feature type="compositionally biased region" description="Polar residues" evidence="8">
    <location>
        <begin position="404"/>
        <end position="413"/>
    </location>
</feature>
<dbReference type="PROSITE" id="PS50262">
    <property type="entry name" value="G_PROTEIN_RECEP_F1_2"/>
    <property type="match status" value="1"/>
</dbReference>
<dbReference type="Pfam" id="PF00001">
    <property type="entry name" value="7tm_1"/>
    <property type="match status" value="1"/>
</dbReference>
<keyword evidence="12" id="KW-1185">Reference proteome</keyword>
<organism evidence="11 12">
    <name type="scientific">Mytilus edulis</name>
    <name type="common">Blue mussel</name>
    <dbReference type="NCBI Taxonomy" id="6550"/>
    <lineage>
        <taxon>Eukaryota</taxon>
        <taxon>Metazoa</taxon>
        <taxon>Spiralia</taxon>
        <taxon>Lophotrochozoa</taxon>
        <taxon>Mollusca</taxon>
        <taxon>Bivalvia</taxon>
        <taxon>Autobranchia</taxon>
        <taxon>Pteriomorphia</taxon>
        <taxon>Mytilida</taxon>
        <taxon>Mytiloidea</taxon>
        <taxon>Mytilidae</taxon>
        <taxon>Mytilinae</taxon>
        <taxon>Mytilus</taxon>
    </lineage>
</organism>
<dbReference type="CDD" id="cd00637">
    <property type="entry name" value="7tm_classA_rhodopsin-like"/>
    <property type="match status" value="1"/>
</dbReference>
<evidence type="ECO:0000256" key="4">
    <source>
        <dbReference type="ARBA" id="ARBA00022989"/>
    </source>
</evidence>
<feature type="domain" description="G-protein coupled receptors family 1 profile" evidence="10">
    <location>
        <begin position="125"/>
        <end position="526"/>
    </location>
</feature>
<dbReference type="SUPFAM" id="SSF81321">
    <property type="entry name" value="Family A G protein-coupled receptor-like"/>
    <property type="match status" value="1"/>
</dbReference>
<keyword evidence="4 9" id="KW-1133">Transmembrane helix</keyword>
<feature type="compositionally biased region" description="Basic and acidic residues" evidence="8">
    <location>
        <begin position="358"/>
        <end position="371"/>
    </location>
</feature>
<dbReference type="EMBL" id="CAJPWZ010002919">
    <property type="protein sequence ID" value="CAG2247928.1"/>
    <property type="molecule type" value="Genomic_DNA"/>
</dbReference>
<evidence type="ECO:0000256" key="7">
    <source>
        <dbReference type="RuleBase" id="RU000688"/>
    </source>
</evidence>
<feature type="compositionally biased region" description="Basic and acidic residues" evidence="8">
    <location>
        <begin position="414"/>
        <end position="432"/>
    </location>
</feature>
<feature type="compositionally biased region" description="Polar residues" evidence="8">
    <location>
        <begin position="385"/>
        <end position="395"/>
    </location>
</feature>
<dbReference type="GO" id="GO:0005886">
    <property type="term" value="C:plasma membrane"/>
    <property type="evidence" value="ECO:0007669"/>
    <property type="project" value="UniProtKB-SubCell"/>
</dbReference>
<evidence type="ECO:0000256" key="9">
    <source>
        <dbReference type="SAM" id="Phobius"/>
    </source>
</evidence>
<dbReference type="GO" id="GO:0004930">
    <property type="term" value="F:G protein-coupled receptor activity"/>
    <property type="evidence" value="ECO:0007669"/>
    <property type="project" value="UniProtKB-KW"/>
</dbReference>
<feature type="region of interest" description="Disordered" evidence="8">
    <location>
        <begin position="354"/>
        <end position="436"/>
    </location>
</feature>
<keyword evidence="2" id="KW-1003">Cell membrane</keyword>
<evidence type="ECO:0000256" key="8">
    <source>
        <dbReference type="SAM" id="MobiDB-lite"/>
    </source>
</evidence>
<evidence type="ECO:0000256" key="3">
    <source>
        <dbReference type="ARBA" id="ARBA00022692"/>
    </source>
</evidence>
<evidence type="ECO:0000313" key="11">
    <source>
        <dbReference type="EMBL" id="CAG2247928.1"/>
    </source>
</evidence>
<keyword evidence="5 9" id="KW-0472">Membrane</keyword>
<keyword evidence="3 7" id="KW-0812">Transmembrane</keyword>
<gene>
    <name evidence="11" type="ORF">MEDL_59831</name>
</gene>
<feature type="transmembrane region" description="Helical" evidence="9">
    <location>
        <begin position="188"/>
        <end position="207"/>
    </location>
</feature>
<accession>A0A8S3UR97</accession>
<dbReference type="OrthoDB" id="5969463at2759"/>
<evidence type="ECO:0000256" key="6">
    <source>
        <dbReference type="ARBA" id="ARBA00023170"/>
    </source>
</evidence>
<protein>
    <recommendedName>
        <fullName evidence="10">G-protein coupled receptors family 1 profile domain-containing protein</fullName>
    </recommendedName>
</protein>
<dbReference type="GO" id="GO:0042277">
    <property type="term" value="F:peptide binding"/>
    <property type="evidence" value="ECO:0007669"/>
    <property type="project" value="TreeGrafter"/>
</dbReference>
<dbReference type="Proteomes" id="UP000683360">
    <property type="component" value="Unassembled WGS sequence"/>
</dbReference>
<name>A0A8S3UR97_MYTED</name>
<dbReference type="PANTHER" id="PTHR24241:SF76">
    <property type="entry name" value="NEUROPEPTIDE SIFAMIDE RECEPTOR"/>
    <property type="match status" value="1"/>
</dbReference>
<sequence length="556" mass="62471">MFLVVLDSIAASVTSLDLRFKGGVCGGVVSRADSGLLDDVSGSFKIALIQRSCTPTCMNCESGGAIFTCTSSKKFIQMDTMNSSSDNVTTNTTGFNWIKREEEVASLLTPVVAYISVLMTSGVIGNSLVCYICYRKWKERKIKYFIGFLATFDLLTCCICMPMEIVMLRQPLLIENDILCKLQRGTRAITSLAAGGMLVIIAVDRYISICKHTRTRIQPSQARRLCLVSVVLALIFSWPAFILFGMRSSDTDKQVIAETQCSTINDYGDTYPLVYYGIIFVLFFGISISLVLFYTLIWLRILRLPNLTSSAMSAAKRQSASESADLTAASFQNTSNFDTANKSTEESTDGTCMFSFKQSEENGNPRRNTLDRRRHRSNVDESDSCDFSTDISRSNSIDHKSRKQNYPATVNNNEKGDTEVMRPRKNTQESRSKSFNRKSSFLGSISMSSNGSRRSNRNMVRRRRITIAMFVITIVQILSFLPYIVLLICKSFLPEFLSSLNSQAQVAYNIGILSHFISSGVNPFVYGFCSKIFRREFKKVFCKKLQHYSIFRMIHS</sequence>
<dbReference type="SMART" id="SM01381">
    <property type="entry name" value="7TM_GPCR_Srsx"/>
    <property type="match status" value="1"/>
</dbReference>
<dbReference type="PANTHER" id="PTHR24241">
    <property type="entry name" value="NEUROPEPTIDE RECEPTOR-RELATED G-PROTEIN COUPLED RECEPTOR"/>
    <property type="match status" value="1"/>
</dbReference>
<dbReference type="PRINTS" id="PR00237">
    <property type="entry name" value="GPCRRHODOPSN"/>
</dbReference>
<dbReference type="InterPro" id="IPR000276">
    <property type="entry name" value="GPCR_Rhodpsn"/>
</dbReference>
<feature type="transmembrane region" description="Helical" evidence="9">
    <location>
        <begin position="227"/>
        <end position="246"/>
    </location>
</feature>
<comment type="caution">
    <text evidence="11">The sequence shown here is derived from an EMBL/GenBank/DDBJ whole genome shotgun (WGS) entry which is preliminary data.</text>
</comment>
<dbReference type="AlphaFoldDB" id="A0A8S3UR97"/>
<comment type="similarity">
    <text evidence="7">Belongs to the G-protein coupled receptor 1 family.</text>
</comment>
<feature type="transmembrane region" description="Helical" evidence="9">
    <location>
        <begin position="465"/>
        <end position="486"/>
    </location>
</feature>
<feature type="transmembrane region" description="Helical" evidence="9">
    <location>
        <begin position="146"/>
        <end position="168"/>
    </location>
</feature>
<dbReference type="Gene3D" id="1.20.1070.10">
    <property type="entry name" value="Rhodopsin 7-helix transmembrane proteins"/>
    <property type="match status" value="2"/>
</dbReference>
<keyword evidence="7" id="KW-0297">G-protein coupled receptor</keyword>
<evidence type="ECO:0000259" key="10">
    <source>
        <dbReference type="PROSITE" id="PS50262"/>
    </source>
</evidence>
<dbReference type="GO" id="GO:0032870">
    <property type="term" value="P:cellular response to hormone stimulus"/>
    <property type="evidence" value="ECO:0007669"/>
    <property type="project" value="TreeGrafter"/>
</dbReference>
<feature type="transmembrane region" description="Helical" evidence="9">
    <location>
        <begin position="111"/>
        <end position="134"/>
    </location>
</feature>
<proteinExistence type="inferred from homology"/>
<dbReference type="PROSITE" id="PS00237">
    <property type="entry name" value="G_PROTEIN_RECEP_F1_1"/>
    <property type="match status" value="1"/>
</dbReference>
<evidence type="ECO:0000256" key="5">
    <source>
        <dbReference type="ARBA" id="ARBA00023136"/>
    </source>
</evidence>
<keyword evidence="7" id="KW-0807">Transducer</keyword>
<evidence type="ECO:0000256" key="1">
    <source>
        <dbReference type="ARBA" id="ARBA00004651"/>
    </source>
</evidence>
<evidence type="ECO:0000256" key="2">
    <source>
        <dbReference type="ARBA" id="ARBA00022475"/>
    </source>
</evidence>
<reference evidence="11" key="1">
    <citation type="submission" date="2021-03" db="EMBL/GenBank/DDBJ databases">
        <authorList>
            <person name="Bekaert M."/>
        </authorList>
    </citation>
    <scope>NUCLEOTIDE SEQUENCE</scope>
</reference>
<feature type="transmembrane region" description="Helical" evidence="9">
    <location>
        <begin position="506"/>
        <end position="529"/>
    </location>
</feature>
<keyword evidence="6 7" id="KW-0675">Receptor</keyword>
<dbReference type="InterPro" id="IPR017452">
    <property type="entry name" value="GPCR_Rhodpsn_7TM"/>
</dbReference>
<comment type="subcellular location">
    <subcellularLocation>
        <location evidence="1">Cell membrane</location>
        <topology evidence="1">Multi-pass membrane protein</topology>
    </subcellularLocation>
</comment>
<feature type="transmembrane region" description="Helical" evidence="9">
    <location>
        <begin position="273"/>
        <end position="299"/>
    </location>
</feature>